<proteinExistence type="predicted"/>
<reference evidence="3" key="2">
    <citation type="submission" date="2015-01" db="EMBL/GenBank/DDBJ databases">
        <title>Evolutionary Origins and Diversification of the Mycorrhizal Mutualists.</title>
        <authorList>
            <consortium name="DOE Joint Genome Institute"/>
            <consortium name="Mycorrhizal Genomics Consortium"/>
            <person name="Kohler A."/>
            <person name="Kuo A."/>
            <person name="Nagy L.G."/>
            <person name="Floudas D."/>
            <person name="Copeland A."/>
            <person name="Barry K.W."/>
            <person name="Cichocki N."/>
            <person name="Veneault-Fourrey C."/>
            <person name="LaButti K."/>
            <person name="Lindquist E.A."/>
            <person name="Lipzen A."/>
            <person name="Lundell T."/>
            <person name="Morin E."/>
            <person name="Murat C."/>
            <person name="Riley R."/>
            <person name="Ohm R."/>
            <person name="Sun H."/>
            <person name="Tunlid A."/>
            <person name="Henrissat B."/>
            <person name="Grigoriev I.V."/>
            <person name="Hibbett D.S."/>
            <person name="Martin F."/>
        </authorList>
    </citation>
    <scope>NUCLEOTIDE SEQUENCE [LARGE SCALE GENOMIC DNA]</scope>
    <source>
        <strain evidence="3">Foug A</strain>
    </source>
</reference>
<protein>
    <recommendedName>
        <fullName evidence="1">DUF6533 domain-containing protein</fullName>
    </recommendedName>
</protein>
<keyword evidence="3" id="KW-1185">Reference proteome</keyword>
<evidence type="ECO:0000313" key="2">
    <source>
        <dbReference type="EMBL" id="KIM59242.1"/>
    </source>
</evidence>
<name>A0A0C3A3I3_9AGAM</name>
<dbReference type="EMBL" id="KN822076">
    <property type="protein sequence ID" value="KIM59242.1"/>
    <property type="molecule type" value="Genomic_DNA"/>
</dbReference>
<dbReference type="Proteomes" id="UP000053989">
    <property type="component" value="Unassembled WGS sequence"/>
</dbReference>
<reference evidence="2 3" key="1">
    <citation type="submission" date="2014-04" db="EMBL/GenBank/DDBJ databases">
        <authorList>
            <consortium name="DOE Joint Genome Institute"/>
            <person name="Kuo A."/>
            <person name="Kohler A."/>
            <person name="Nagy L.G."/>
            <person name="Floudas D."/>
            <person name="Copeland A."/>
            <person name="Barry K.W."/>
            <person name="Cichocki N."/>
            <person name="Veneault-Fourrey C."/>
            <person name="LaButti K."/>
            <person name="Lindquist E.A."/>
            <person name="Lipzen A."/>
            <person name="Lundell T."/>
            <person name="Morin E."/>
            <person name="Murat C."/>
            <person name="Sun H."/>
            <person name="Tunlid A."/>
            <person name="Henrissat B."/>
            <person name="Grigoriev I.V."/>
            <person name="Hibbett D.S."/>
            <person name="Martin F."/>
            <person name="Nordberg H.P."/>
            <person name="Cantor M.N."/>
            <person name="Hua S.X."/>
        </authorList>
    </citation>
    <scope>NUCLEOTIDE SEQUENCE [LARGE SCALE GENOMIC DNA]</scope>
    <source>
        <strain evidence="2 3">Foug A</strain>
    </source>
</reference>
<dbReference type="InParanoid" id="A0A0C3A3I3"/>
<dbReference type="Pfam" id="PF20151">
    <property type="entry name" value="DUF6533"/>
    <property type="match status" value="1"/>
</dbReference>
<organism evidence="2 3">
    <name type="scientific">Scleroderma citrinum Foug A</name>
    <dbReference type="NCBI Taxonomy" id="1036808"/>
    <lineage>
        <taxon>Eukaryota</taxon>
        <taxon>Fungi</taxon>
        <taxon>Dikarya</taxon>
        <taxon>Basidiomycota</taxon>
        <taxon>Agaricomycotina</taxon>
        <taxon>Agaricomycetes</taxon>
        <taxon>Agaricomycetidae</taxon>
        <taxon>Boletales</taxon>
        <taxon>Sclerodermatineae</taxon>
        <taxon>Sclerodermataceae</taxon>
        <taxon>Scleroderma</taxon>
    </lineage>
</organism>
<accession>A0A0C3A3I3</accession>
<sequence>MFHRRVVFSDHPLFLPPPKIFGMTIPYPWTGISMTFCWCKASSAALMVYDYLLTLDDEMEYIWKRPLSGVTIIYIMLRYCATLFMITDAAGEPPAQSLFQRPYSSGAPLQVHTTEYTRM</sequence>
<evidence type="ECO:0000259" key="1">
    <source>
        <dbReference type="Pfam" id="PF20151"/>
    </source>
</evidence>
<gene>
    <name evidence="2" type="ORF">SCLCIDRAFT_1037424</name>
</gene>
<feature type="domain" description="DUF6533" evidence="1">
    <location>
        <begin position="38"/>
        <end position="81"/>
    </location>
</feature>
<dbReference type="AlphaFoldDB" id="A0A0C3A3I3"/>
<dbReference type="HOGENOM" id="CLU_2062864_0_0_1"/>
<dbReference type="OrthoDB" id="3038503at2759"/>
<dbReference type="InterPro" id="IPR045340">
    <property type="entry name" value="DUF6533"/>
</dbReference>
<evidence type="ECO:0000313" key="3">
    <source>
        <dbReference type="Proteomes" id="UP000053989"/>
    </source>
</evidence>